<dbReference type="GO" id="GO:0005829">
    <property type="term" value="C:cytosol"/>
    <property type="evidence" value="ECO:0007669"/>
    <property type="project" value="UniProtKB-SubCell"/>
</dbReference>
<keyword evidence="6" id="KW-0969">Cilium</keyword>
<evidence type="ECO:0000256" key="5">
    <source>
        <dbReference type="ARBA" id="ARBA00023186"/>
    </source>
</evidence>
<dbReference type="GO" id="GO:0071973">
    <property type="term" value="P:bacterial-type flagellum-dependent cell motility"/>
    <property type="evidence" value="ECO:0007669"/>
    <property type="project" value="TreeGrafter"/>
</dbReference>
<keyword evidence="6" id="KW-0282">Flagellum</keyword>
<dbReference type="EMBL" id="MLJW01000939">
    <property type="protein sequence ID" value="OIQ81326.1"/>
    <property type="molecule type" value="Genomic_DNA"/>
</dbReference>
<reference evidence="6" key="1">
    <citation type="submission" date="2016-10" db="EMBL/GenBank/DDBJ databases">
        <title>Sequence of Gallionella enrichment culture.</title>
        <authorList>
            <person name="Poehlein A."/>
            <person name="Muehling M."/>
            <person name="Daniel R."/>
        </authorList>
    </citation>
    <scope>NUCLEOTIDE SEQUENCE</scope>
</reference>
<organism evidence="6">
    <name type="scientific">mine drainage metagenome</name>
    <dbReference type="NCBI Taxonomy" id="410659"/>
    <lineage>
        <taxon>unclassified sequences</taxon>
        <taxon>metagenomes</taxon>
        <taxon>ecological metagenomes</taxon>
    </lineage>
</organism>
<dbReference type="PANTHER" id="PTHR34773:SF1">
    <property type="entry name" value="FLAGELLAR SECRETION CHAPERONE FLIS"/>
    <property type="match status" value="1"/>
</dbReference>
<dbReference type="GO" id="GO:0044780">
    <property type="term" value="P:bacterial-type flagellum assembly"/>
    <property type="evidence" value="ECO:0007669"/>
    <property type="project" value="InterPro"/>
</dbReference>
<protein>
    <submittedName>
        <fullName evidence="6">Flagellar protein FliS</fullName>
    </submittedName>
</protein>
<dbReference type="Gene3D" id="1.20.120.340">
    <property type="entry name" value="Flagellar protein FliS"/>
    <property type="match status" value="1"/>
</dbReference>
<evidence type="ECO:0000256" key="1">
    <source>
        <dbReference type="ARBA" id="ARBA00004514"/>
    </source>
</evidence>
<dbReference type="InterPro" id="IPR003713">
    <property type="entry name" value="FliS"/>
</dbReference>
<dbReference type="PANTHER" id="PTHR34773">
    <property type="entry name" value="FLAGELLAR SECRETION CHAPERONE FLIS"/>
    <property type="match status" value="1"/>
</dbReference>
<comment type="subcellular location">
    <subcellularLocation>
        <location evidence="1">Cytoplasm</location>
        <location evidence="1">Cytosol</location>
    </subcellularLocation>
</comment>
<comment type="caution">
    <text evidence="6">The sequence shown here is derived from an EMBL/GenBank/DDBJ whole genome shotgun (WGS) entry which is preliminary data.</text>
</comment>
<keyword evidence="6" id="KW-0966">Cell projection</keyword>
<gene>
    <name evidence="6" type="primary">fliS_11</name>
    <name evidence="6" type="ORF">GALL_369090</name>
</gene>
<evidence type="ECO:0000256" key="3">
    <source>
        <dbReference type="ARBA" id="ARBA00022490"/>
    </source>
</evidence>
<evidence type="ECO:0000256" key="2">
    <source>
        <dbReference type="ARBA" id="ARBA00008787"/>
    </source>
</evidence>
<accession>A0A1J5QCF8</accession>
<dbReference type="InterPro" id="IPR036584">
    <property type="entry name" value="FliS_sf"/>
</dbReference>
<evidence type="ECO:0000313" key="6">
    <source>
        <dbReference type="EMBL" id="OIQ81326.1"/>
    </source>
</evidence>
<name>A0A1J5QCF8_9ZZZZ</name>
<comment type="similarity">
    <text evidence="2">Belongs to the FliS family.</text>
</comment>
<dbReference type="Pfam" id="PF02561">
    <property type="entry name" value="FliS"/>
    <property type="match status" value="1"/>
</dbReference>
<evidence type="ECO:0000256" key="4">
    <source>
        <dbReference type="ARBA" id="ARBA00022795"/>
    </source>
</evidence>
<dbReference type="AlphaFoldDB" id="A0A1J5QCF8"/>
<keyword evidence="3" id="KW-0963">Cytoplasm</keyword>
<dbReference type="SUPFAM" id="SSF101116">
    <property type="entry name" value="Flagellar export chaperone FliS"/>
    <property type="match status" value="1"/>
</dbReference>
<sequence length="142" mass="15551">MSAALASMRYVSDSVSTASSGRLLVMLYDRLLLDLDRGEQDLRSGHSGSEHLLHAQEILLELRANLDLNLWPAARGLADIYVFLLHELIGANVGRDPNRVATSRALIEPLRDAWAESALQLATGNFTTEQTPVGLVTTPEWA</sequence>
<proteinExistence type="inferred from homology"/>
<keyword evidence="5" id="KW-0143">Chaperone</keyword>
<keyword evidence="4" id="KW-1005">Bacterial flagellum biogenesis</keyword>